<dbReference type="AlphaFoldDB" id="V6JT26"/>
<dbReference type="Proteomes" id="UP000017984">
    <property type="component" value="Chromosome"/>
</dbReference>
<dbReference type="EMBL" id="AWQX01000360">
    <property type="protein sequence ID" value="EST20044.1"/>
    <property type="molecule type" value="Genomic_DNA"/>
</dbReference>
<evidence type="ECO:0000313" key="2">
    <source>
        <dbReference type="Proteomes" id="UP000017984"/>
    </source>
</evidence>
<organism evidence="1 2">
    <name type="scientific">Streptomyces roseochromogenus subsp. oscitans DS 12.976</name>
    <dbReference type="NCBI Taxonomy" id="1352936"/>
    <lineage>
        <taxon>Bacteria</taxon>
        <taxon>Bacillati</taxon>
        <taxon>Actinomycetota</taxon>
        <taxon>Actinomycetes</taxon>
        <taxon>Kitasatosporales</taxon>
        <taxon>Streptomycetaceae</taxon>
        <taxon>Streptomyces</taxon>
    </lineage>
</organism>
<dbReference type="HOGENOM" id="CLU_2169703_0_0_11"/>
<gene>
    <name evidence="1" type="ORF">M878_40245</name>
</gene>
<accession>V6JT26</accession>
<evidence type="ECO:0000313" key="1">
    <source>
        <dbReference type="EMBL" id="EST20044.1"/>
    </source>
</evidence>
<protein>
    <submittedName>
        <fullName evidence="1">Uncharacterized protein</fullName>
    </submittedName>
</protein>
<dbReference type="InterPro" id="IPR057195">
    <property type="entry name" value="DUF7873"/>
</dbReference>
<name>V6JT26_STRRC</name>
<dbReference type="STRING" id="1352936.M878_40245"/>
<sequence length="110" mass="12309">MQKPALLTGISRMYQPKDEEGEQLPPESTRVQVQAAHVLREMSASLTRLFDVTAAKDWANCAARAEVYYEDVPTPVCERGGGQQVRAGLRTGACDERKLTLKFSLKTRRQ</sequence>
<dbReference type="PATRIC" id="fig|1352936.5.peg.8333"/>
<keyword evidence="2" id="KW-1185">Reference proteome</keyword>
<comment type="caution">
    <text evidence="1">The sequence shown here is derived from an EMBL/GenBank/DDBJ whole genome shotgun (WGS) entry which is preliminary data.</text>
</comment>
<dbReference type="Pfam" id="PF25283">
    <property type="entry name" value="DUF7873"/>
    <property type="match status" value="1"/>
</dbReference>
<reference evidence="1 2" key="1">
    <citation type="journal article" date="2014" name="Genome Announc.">
        <title>Draft Genome Sequence of Streptomyces roseochromogenes subsp. oscitans DS 12.976, Producer of the Aminocoumarin Antibiotic Clorobiocin.</title>
        <authorList>
            <person name="Ruckert C."/>
            <person name="Kalinowski J."/>
            <person name="Heide L."/>
            <person name="Apel A.K."/>
        </authorList>
    </citation>
    <scope>NUCLEOTIDE SEQUENCE [LARGE SCALE GENOMIC DNA]</scope>
    <source>
        <strain evidence="1 2">DS 12.976</strain>
    </source>
</reference>
<proteinExistence type="predicted"/>